<organism evidence="2 3">
    <name type="scientific">Dendrobium chrysotoxum</name>
    <name type="common">Orchid</name>
    <dbReference type="NCBI Taxonomy" id="161865"/>
    <lineage>
        <taxon>Eukaryota</taxon>
        <taxon>Viridiplantae</taxon>
        <taxon>Streptophyta</taxon>
        <taxon>Embryophyta</taxon>
        <taxon>Tracheophyta</taxon>
        <taxon>Spermatophyta</taxon>
        <taxon>Magnoliopsida</taxon>
        <taxon>Liliopsida</taxon>
        <taxon>Asparagales</taxon>
        <taxon>Orchidaceae</taxon>
        <taxon>Epidendroideae</taxon>
        <taxon>Malaxideae</taxon>
        <taxon>Dendrobiinae</taxon>
        <taxon>Dendrobium</taxon>
    </lineage>
</organism>
<evidence type="ECO:0000313" key="3">
    <source>
        <dbReference type="Proteomes" id="UP000775213"/>
    </source>
</evidence>
<gene>
    <name evidence="2" type="ORF">IEQ34_008315</name>
</gene>
<name>A0AAV7GG10_DENCH</name>
<keyword evidence="1" id="KW-0812">Transmembrane</keyword>
<evidence type="ECO:0000313" key="2">
    <source>
        <dbReference type="EMBL" id="KAH0460740.1"/>
    </source>
</evidence>
<proteinExistence type="predicted"/>
<feature type="transmembrane region" description="Helical" evidence="1">
    <location>
        <begin position="99"/>
        <end position="117"/>
    </location>
</feature>
<sequence>MADPDLDFGIVYDEQGFIHILHSTFFDVNPRIDNTFDEYVERILDTLVEPRTTWQRSVAHCLRFSTKTSSSPPSEVPPANCKASTLRLAVLPLQQQQPAVVLLLLGTVLIVAIVAKAEDCWRCFLL</sequence>
<protein>
    <submittedName>
        <fullName evidence="2">Uncharacterized protein</fullName>
    </submittedName>
</protein>
<dbReference type="Proteomes" id="UP000775213">
    <property type="component" value="Unassembled WGS sequence"/>
</dbReference>
<keyword evidence="1" id="KW-0472">Membrane</keyword>
<dbReference type="EMBL" id="JAGFBR010000009">
    <property type="protein sequence ID" value="KAH0460740.1"/>
    <property type="molecule type" value="Genomic_DNA"/>
</dbReference>
<keyword evidence="3" id="KW-1185">Reference proteome</keyword>
<accession>A0AAV7GG10</accession>
<dbReference type="AlphaFoldDB" id="A0AAV7GG10"/>
<reference evidence="2 3" key="1">
    <citation type="journal article" date="2021" name="Hortic Res">
        <title>Chromosome-scale assembly of the Dendrobium chrysotoxum genome enhances the understanding of orchid evolution.</title>
        <authorList>
            <person name="Zhang Y."/>
            <person name="Zhang G.Q."/>
            <person name="Zhang D."/>
            <person name="Liu X.D."/>
            <person name="Xu X.Y."/>
            <person name="Sun W.H."/>
            <person name="Yu X."/>
            <person name="Zhu X."/>
            <person name="Wang Z.W."/>
            <person name="Zhao X."/>
            <person name="Zhong W.Y."/>
            <person name="Chen H."/>
            <person name="Yin W.L."/>
            <person name="Huang T."/>
            <person name="Niu S.C."/>
            <person name="Liu Z.J."/>
        </authorList>
    </citation>
    <scope>NUCLEOTIDE SEQUENCE [LARGE SCALE GENOMIC DNA]</scope>
    <source>
        <strain evidence="2">Lindl</strain>
    </source>
</reference>
<comment type="caution">
    <text evidence="2">The sequence shown here is derived from an EMBL/GenBank/DDBJ whole genome shotgun (WGS) entry which is preliminary data.</text>
</comment>
<keyword evidence="1" id="KW-1133">Transmembrane helix</keyword>
<evidence type="ECO:0000256" key="1">
    <source>
        <dbReference type="SAM" id="Phobius"/>
    </source>
</evidence>